<dbReference type="EMBL" id="CAKKNT010000036">
    <property type="protein sequence ID" value="CAH0419397.1"/>
    <property type="molecule type" value="Genomic_DNA"/>
</dbReference>
<protein>
    <submittedName>
        <fullName evidence="1">Uncharacterized protein</fullName>
    </submittedName>
</protein>
<keyword evidence="2" id="KW-1185">Reference proteome</keyword>
<proteinExistence type="predicted"/>
<name>A0ABM8ZD59_9LACO</name>
<comment type="caution">
    <text evidence="1">The sequence shown here is derived from an EMBL/GenBank/DDBJ whole genome shotgun (WGS) entry which is preliminary data.</text>
</comment>
<dbReference type="Proteomes" id="UP000789719">
    <property type="component" value="Unassembled WGS sequence"/>
</dbReference>
<reference evidence="1 2" key="1">
    <citation type="submission" date="2021-11" db="EMBL/GenBank/DDBJ databases">
        <authorList>
            <person name="Depoorter E."/>
        </authorList>
    </citation>
    <scope>NUCLEOTIDE SEQUENCE [LARGE SCALE GENOMIC DNA]</scope>
    <source>
        <strain evidence="1 2">LMG 24286</strain>
    </source>
</reference>
<organism evidence="1 2">
    <name type="scientific">Periweissella ghanensis</name>
    <dbReference type="NCBI Taxonomy" id="467997"/>
    <lineage>
        <taxon>Bacteria</taxon>
        <taxon>Bacillati</taxon>
        <taxon>Bacillota</taxon>
        <taxon>Bacilli</taxon>
        <taxon>Lactobacillales</taxon>
        <taxon>Lactobacillaceae</taxon>
        <taxon>Periweissella</taxon>
    </lineage>
</organism>
<gene>
    <name evidence="1" type="ORF">WGH24286_01847</name>
</gene>
<accession>A0ABM8ZD59</accession>
<evidence type="ECO:0000313" key="1">
    <source>
        <dbReference type="EMBL" id="CAH0419397.1"/>
    </source>
</evidence>
<evidence type="ECO:0000313" key="2">
    <source>
        <dbReference type="Proteomes" id="UP000789719"/>
    </source>
</evidence>
<sequence>MYALYKGDEFICMGTLEYIAEYTGVKVATVRHLLAPSYQKRASKNSRVLVAVD</sequence>